<keyword evidence="6 7" id="KW-0472">Membrane</keyword>
<dbReference type="Proteomes" id="UP000190286">
    <property type="component" value="Unassembled WGS sequence"/>
</dbReference>
<evidence type="ECO:0000256" key="2">
    <source>
        <dbReference type="ARBA" id="ARBA00010323"/>
    </source>
</evidence>
<protein>
    <submittedName>
        <fullName evidence="9">D-alanyl-lipoteichoic acid acyltransferase DltB, MBOAT superfamily</fullName>
    </submittedName>
</protein>
<gene>
    <name evidence="9" type="ORF">SAMN02745178_01553</name>
</gene>
<dbReference type="GO" id="GO:0005886">
    <property type="term" value="C:plasma membrane"/>
    <property type="evidence" value="ECO:0007669"/>
    <property type="project" value="UniProtKB-SubCell"/>
</dbReference>
<feature type="transmembrane region" description="Helical" evidence="8">
    <location>
        <begin position="104"/>
        <end position="123"/>
    </location>
</feature>
<dbReference type="RefSeq" id="WP_078784484.1">
    <property type="nucleotide sequence ID" value="NZ_FUYF01000007.1"/>
</dbReference>
<accession>A0A1T4X9H1</accession>
<feature type="transmembrane region" description="Helical" evidence="8">
    <location>
        <begin position="178"/>
        <end position="198"/>
    </location>
</feature>
<dbReference type="GO" id="GO:0016746">
    <property type="term" value="F:acyltransferase activity"/>
    <property type="evidence" value="ECO:0007669"/>
    <property type="project" value="UniProtKB-KW"/>
</dbReference>
<evidence type="ECO:0000256" key="3">
    <source>
        <dbReference type="ARBA" id="ARBA00022475"/>
    </source>
</evidence>
<feature type="transmembrane region" description="Helical" evidence="8">
    <location>
        <begin position="36"/>
        <end position="62"/>
    </location>
</feature>
<dbReference type="PIRSF" id="PIRSF016636">
    <property type="entry name" value="AlgI_DltB"/>
    <property type="match status" value="1"/>
</dbReference>
<keyword evidence="5 8" id="KW-1133">Transmembrane helix</keyword>
<evidence type="ECO:0000313" key="9">
    <source>
        <dbReference type="EMBL" id="SKA85745.1"/>
    </source>
</evidence>
<feature type="transmembrane region" description="Helical" evidence="8">
    <location>
        <begin position="361"/>
        <end position="378"/>
    </location>
</feature>
<dbReference type="InterPro" id="IPR051085">
    <property type="entry name" value="MB_O-acyltransferase"/>
</dbReference>
<dbReference type="PANTHER" id="PTHR13285:SF18">
    <property type="entry name" value="PROTEIN-CYSTEINE N-PALMITOYLTRANSFERASE RASP"/>
    <property type="match status" value="1"/>
</dbReference>
<dbReference type="InterPro" id="IPR024194">
    <property type="entry name" value="Ac/AlaTfrase_AlgI/DltB"/>
</dbReference>
<feature type="transmembrane region" description="Helical" evidence="8">
    <location>
        <begin position="463"/>
        <end position="482"/>
    </location>
</feature>
<keyword evidence="7 9" id="KW-0012">Acyltransferase</keyword>
<evidence type="ECO:0000313" key="10">
    <source>
        <dbReference type="Proteomes" id="UP000190286"/>
    </source>
</evidence>
<evidence type="ECO:0000256" key="7">
    <source>
        <dbReference type="PIRNR" id="PIRNR016636"/>
    </source>
</evidence>
<feature type="transmembrane region" description="Helical" evidence="8">
    <location>
        <begin position="74"/>
        <end position="92"/>
    </location>
</feature>
<proteinExistence type="inferred from homology"/>
<feature type="transmembrane region" description="Helical" evidence="8">
    <location>
        <begin position="210"/>
        <end position="228"/>
    </location>
</feature>
<dbReference type="GO" id="GO:0042121">
    <property type="term" value="P:alginic acid biosynthetic process"/>
    <property type="evidence" value="ECO:0007669"/>
    <property type="project" value="InterPro"/>
</dbReference>
<dbReference type="GeneID" id="93338018"/>
<organism evidence="9 10">
    <name type="scientific">Gemmiger formicilis</name>
    <dbReference type="NCBI Taxonomy" id="745368"/>
    <lineage>
        <taxon>Bacteria</taxon>
        <taxon>Bacillati</taxon>
        <taxon>Bacillota</taxon>
        <taxon>Clostridia</taxon>
        <taxon>Eubacteriales</taxon>
        <taxon>Gemmiger</taxon>
    </lineage>
</organism>
<feature type="transmembrane region" description="Helical" evidence="8">
    <location>
        <begin position="418"/>
        <end position="442"/>
    </location>
</feature>
<keyword evidence="10" id="KW-1185">Reference proteome</keyword>
<dbReference type="InterPro" id="IPR028362">
    <property type="entry name" value="AlgI"/>
</dbReference>
<dbReference type="AlphaFoldDB" id="A0A1T4X9H1"/>
<dbReference type="PIRSF" id="PIRSF500217">
    <property type="entry name" value="AlgI"/>
    <property type="match status" value="1"/>
</dbReference>
<evidence type="ECO:0000256" key="8">
    <source>
        <dbReference type="SAM" id="Phobius"/>
    </source>
</evidence>
<comment type="subcellular location">
    <subcellularLocation>
        <location evidence="1">Cell membrane</location>
        <topology evidence="1">Multi-pass membrane protein</topology>
    </subcellularLocation>
</comment>
<keyword evidence="3 7" id="KW-1003">Cell membrane</keyword>
<dbReference type="EMBL" id="FUYF01000007">
    <property type="protein sequence ID" value="SKA85745.1"/>
    <property type="molecule type" value="Genomic_DNA"/>
</dbReference>
<name>A0A1T4X9H1_9FIRM</name>
<dbReference type="OrthoDB" id="9805788at2"/>
<dbReference type="STRING" id="745368.SAMN02745178_01553"/>
<dbReference type="PANTHER" id="PTHR13285">
    <property type="entry name" value="ACYLTRANSFERASE"/>
    <property type="match status" value="1"/>
</dbReference>
<keyword evidence="7 9" id="KW-0808">Transferase</keyword>
<sequence>MSLQSFGFFGFLLVVAAVYLHLPQRWQSAFLLAASWVFYALAMPSMLPVTIAIAVFTYLCGCGMTAREGAHKTAFLRIGVVGLLAILAFFKYNGAFASDGGWQAVAMPLGISFYSFAAISYLIDAARGDCEVEKNFIDCALFLNFFATVTQGPICRAGALLPQFKEEHRFDAARTVRALRLMALGLFKLVAVSDVLGLLVDEVFPNYRSYGGPMLVLAAVFYTFQLYFNFSGYSEVARAVGLLLGLELPENFKTPFFATNFSGFWSRWHISFSSWLQDYLFMPLAWADVSGLTGGKTSRLPAEFCVFTVFFVSGFWHGNTLPFVVWGLLQASYRLGEELLHRRLGKPKKKAPARVLWAKRAGVFVLWCVSMVFFRVGSSPAAAPLTVGDAFAYLGRCFMGWGPARFASELYAAASGGFYANAIMVAAYYGFVALVLALAFYLDTRRAFAFKNKPSEICLANEKHRWAVYYALVVALLAGYIMQSGGFGSSGFGMYAGF</sequence>
<evidence type="ECO:0000256" key="1">
    <source>
        <dbReference type="ARBA" id="ARBA00004651"/>
    </source>
</evidence>
<keyword evidence="4 8" id="KW-0812">Transmembrane</keyword>
<reference evidence="9 10" key="1">
    <citation type="submission" date="2017-02" db="EMBL/GenBank/DDBJ databases">
        <authorList>
            <person name="Peterson S.W."/>
        </authorList>
    </citation>
    <scope>NUCLEOTIDE SEQUENCE [LARGE SCALE GENOMIC DNA]</scope>
    <source>
        <strain evidence="9 10">ATCC 27749</strain>
    </source>
</reference>
<evidence type="ECO:0000256" key="6">
    <source>
        <dbReference type="ARBA" id="ARBA00023136"/>
    </source>
</evidence>
<evidence type="ECO:0000256" key="4">
    <source>
        <dbReference type="ARBA" id="ARBA00022692"/>
    </source>
</evidence>
<comment type="similarity">
    <text evidence="2 7">Belongs to the membrane-bound acyltransferase family.</text>
</comment>
<evidence type="ECO:0000256" key="5">
    <source>
        <dbReference type="ARBA" id="ARBA00022989"/>
    </source>
</evidence>
<dbReference type="InterPro" id="IPR004299">
    <property type="entry name" value="MBOAT_fam"/>
</dbReference>
<dbReference type="Pfam" id="PF03062">
    <property type="entry name" value="MBOAT"/>
    <property type="match status" value="1"/>
</dbReference>